<reference evidence="1" key="1">
    <citation type="journal article" date="2021" name="bioRxiv">
        <title>Whole Genome Assembly and Annotation of Northern Wild Rice, Zizania palustris L., Supports a Whole Genome Duplication in the Zizania Genus.</title>
        <authorList>
            <person name="Haas M."/>
            <person name="Kono T."/>
            <person name="Macchietto M."/>
            <person name="Millas R."/>
            <person name="McGilp L."/>
            <person name="Shao M."/>
            <person name="Duquette J."/>
            <person name="Hirsch C.N."/>
            <person name="Kimball J."/>
        </authorList>
    </citation>
    <scope>NUCLEOTIDE SEQUENCE</scope>
    <source>
        <tissue evidence="1">Fresh leaf tissue</tissue>
    </source>
</reference>
<keyword evidence="2" id="KW-1185">Reference proteome</keyword>
<dbReference type="AlphaFoldDB" id="A0A8J5WIG9"/>
<organism evidence="1 2">
    <name type="scientific">Zizania palustris</name>
    <name type="common">Northern wild rice</name>
    <dbReference type="NCBI Taxonomy" id="103762"/>
    <lineage>
        <taxon>Eukaryota</taxon>
        <taxon>Viridiplantae</taxon>
        <taxon>Streptophyta</taxon>
        <taxon>Embryophyta</taxon>
        <taxon>Tracheophyta</taxon>
        <taxon>Spermatophyta</taxon>
        <taxon>Magnoliopsida</taxon>
        <taxon>Liliopsida</taxon>
        <taxon>Poales</taxon>
        <taxon>Poaceae</taxon>
        <taxon>BOP clade</taxon>
        <taxon>Oryzoideae</taxon>
        <taxon>Oryzeae</taxon>
        <taxon>Zizaniinae</taxon>
        <taxon>Zizania</taxon>
    </lineage>
</organism>
<reference evidence="1" key="2">
    <citation type="submission" date="2021-02" db="EMBL/GenBank/DDBJ databases">
        <authorList>
            <person name="Kimball J.A."/>
            <person name="Haas M.W."/>
            <person name="Macchietto M."/>
            <person name="Kono T."/>
            <person name="Duquette J."/>
            <person name="Shao M."/>
        </authorList>
    </citation>
    <scope>NUCLEOTIDE SEQUENCE</scope>
    <source>
        <tissue evidence="1">Fresh leaf tissue</tissue>
    </source>
</reference>
<gene>
    <name evidence="1" type="ORF">GUJ93_ZPchr0011g27953</name>
</gene>
<dbReference type="Proteomes" id="UP000729402">
    <property type="component" value="Unassembled WGS sequence"/>
</dbReference>
<evidence type="ECO:0000313" key="1">
    <source>
        <dbReference type="EMBL" id="KAG8089403.1"/>
    </source>
</evidence>
<sequence>MLFAMPFSMTLSHSPIFSFLFLNFLHVPCLLSMHISLIFSPVPLSFSLTALAGGQRLRQHSPDATATQSQCSSGGTDPAVAAAMWIQAAGMKIWRQGHRKQALTRCFSKSSTPLPLSSAVHVKQ</sequence>
<comment type="caution">
    <text evidence="1">The sequence shown here is derived from an EMBL/GenBank/DDBJ whole genome shotgun (WGS) entry which is preliminary data.</text>
</comment>
<name>A0A8J5WIG9_ZIZPA</name>
<evidence type="ECO:0000313" key="2">
    <source>
        <dbReference type="Proteomes" id="UP000729402"/>
    </source>
</evidence>
<proteinExistence type="predicted"/>
<dbReference type="EMBL" id="JAAALK010000081">
    <property type="protein sequence ID" value="KAG8089403.1"/>
    <property type="molecule type" value="Genomic_DNA"/>
</dbReference>
<accession>A0A8J5WIG9</accession>
<protein>
    <submittedName>
        <fullName evidence="1">Uncharacterized protein</fullName>
    </submittedName>
</protein>